<dbReference type="EMBL" id="RXYK01000031">
    <property type="protein sequence ID" value="RTY34909.1"/>
    <property type="molecule type" value="Genomic_DNA"/>
</dbReference>
<proteinExistence type="predicted"/>
<dbReference type="AlphaFoldDB" id="A0A3S0U0J2"/>
<sequence>MDMIWFGERIGVRLRVLHHFENDNPSLQSDSLGRQVFFFPLFSKVFGCFDIVRNLSLEEEHYHSRIGYVTLEQMHQDLAAGIIASLADLRLKHP</sequence>
<accession>A0A3S0U0J2</accession>
<reference evidence="1 2" key="1">
    <citation type="submission" date="2018-12" db="EMBL/GenBank/DDBJ databases">
        <authorList>
            <person name="Lunina O.N."/>
            <person name="Grouzdev D.S."/>
            <person name="Gorlenko V.M."/>
            <person name="Savvichev A.S."/>
        </authorList>
    </citation>
    <scope>NUCLEOTIDE SEQUENCE [LARGE SCALE GENOMIC DNA]</scope>
    <source>
        <strain evidence="1 2">BrKhr-17</strain>
    </source>
</reference>
<protein>
    <submittedName>
        <fullName evidence="1">Uncharacterized protein</fullName>
    </submittedName>
</protein>
<gene>
    <name evidence="1" type="ORF">EKD02_09640</name>
</gene>
<evidence type="ECO:0000313" key="2">
    <source>
        <dbReference type="Proteomes" id="UP000279908"/>
    </source>
</evidence>
<evidence type="ECO:0000313" key="1">
    <source>
        <dbReference type="EMBL" id="RTY34909.1"/>
    </source>
</evidence>
<name>A0A3S0U0J2_CHLPH</name>
<dbReference type="RefSeq" id="WP_126385283.1">
    <property type="nucleotide sequence ID" value="NZ_RXYK01000031.1"/>
</dbReference>
<organism evidence="1 2">
    <name type="scientific">Chlorobium phaeovibrioides</name>
    <dbReference type="NCBI Taxonomy" id="1094"/>
    <lineage>
        <taxon>Bacteria</taxon>
        <taxon>Pseudomonadati</taxon>
        <taxon>Chlorobiota</taxon>
        <taxon>Chlorobiia</taxon>
        <taxon>Chlorobiales</taxon>
        <taxon>Chlorobiaceae</taxon>
        <taxon>Chlorobium/Pelodictyon group</taxon>
        <taxon>Chlorobium</taxon>
    </lineage>
</organism>
<dbReference type="Proteomes" id="UP000279908">
    <property type="component" value="Unassembled WGS sequence"/>
</dbReference>
<comment type="caution">
    <text evidence="1">The sequence shown here is derived from an EMBL/GenBank/DDBJ whole genome shotgun (WGS) entry which is preliminary data.</text>
</comment>